<feature type="domain" description="KNTC1 third ARM-repeats" evidence="2">
    <location>
        <begin position="275"/>
        <end position="382"/>
    </location>
</feature>
<dbReference type="GO" id="GO:0005828">
    <property type="term" value="C:kinetochore microtubule"/>
    <property type="evidence" value="ECO:0007669"/>
    <property type="project" value="TreeGrafter"/>
</dbReference>
<dbReference type="Pfam" id="PF10493">
    <property type="entry name" value="Rod_C"/>
    <property type="match status" value="1"/>
</dbReference>
<reference evidence="3 4" key="1">
    <citation type="journal article" date="2013" name="Proc. Natl. Acad. Sci. U.S.A.">
        <title>The king cobra genome reveals dynamic gene evolution and adaptation in the snake venom system.</title>
        <authorList>
            <person name="Vonk F.J."/>
            <person name="Casewell N.R."/>
            <person name="Henkel C.V."/>
            <person name="Heimberg A.M."/>
            <person name="Jansen H.J."/>
            <person name="McCleary R.J."/>
            <person name="Kerkkamp H.M."/>
            <person name="Vos R.A."/>
            <person name="Guerreiro I."/>
            <person name="Calvete J.J."/>
            <person name="Wuster W."/>
            <person name="Woods A.E."/>
            <person name="Logan J.M."/>
            <person name="Harrison R.A."/>
            <person name="Castoe T.A."/>
            <person name="de Koning A.P."/>
            <person name="Pollock D.D."/>
            <person name="Yandell M."/>
            <person name="Calderon D."/>
            <person name="Renjifo C."/>
            <person name="Currier R.B."/>
            <person name="Salgado D."/>
            <person name="Pla D."/>
            <person name="Sanz L."/>
            <person name="Hyder A.S."/>
            <person name="Ribeiro J.M."/>
            <person name="Arntzen J.W."/>
            <person name="van den Thillart G.E."/>
            <person name="Boetzer M."/>
            <person name="Pirovano W."/>
            <person name="Dirks R.P."/>
            <person name="Spaink H.P."/>
            <person name="Duboule D."/>
            <person name="McGlinn E."/>
            <person name="Kini R.M."/>
            <person name="Richardson M.K."/>
        </authorList>
    </citation>
    <scope>NUCLEOTIDE SEQUENCE</scope>
    <source>
        <tissue evidence="3">Blood</tissue>
    </source>
</reference>
<gene>
    <name evidence="3" type="primary">KNTC1</name>
    <name evidence="3" type="ORF">L345_09921</name>
</gene>
<dbReference type="InterPro" id="IPR019527">
    <property type="entry name" value="RZZ-complex_KNTC1/ROD_C"/>
</dbReference>
<feature type="domain" description="RZZ complex subunit KNTC1/ROD C-terminal" evidence="1">
    <location>
        <begin position="492"/>
        <end position="606"/>
    </location>
</feature>
<keyword evidence="4" id="KW-1185">Reference proteome</keyword>
<evidence type="ECO:0000259" key="2">
    <source>
        <dbReference type="Pfam" id="PF24515"/>
    </source>
</evidence>
<dbReference type="GO" id="GO:1903394">
    <property type="term" value="P:protein localization to kinetochore involved in kinetochore assembly"/>
    <property type="evidence" value="ECO:0007669"/>
    <property type="project" value="TreeGrafter"/>
</dbReference>
<dbReference type="InterPro" id="IPR055405">
    <property type="entry name" value="ARM_KNTC1_3rd"/>
</dbReference>
<evidence type="ECO:0000259" key="1">
    <source>
        <dbReference type="Pfam" id="PF10493"/>
    </source>
</evidence>
<dbReference type="Pfam" id="PF24515">
    <property type="entry name" value="ARM_KNTC1_3rd"/>
    <property type="match status" value="2"/>
</dbReference>
<dbReference type="InterPro" id="IPR052802">
    <property type="entry name" value="KNTC1"/>
</dbReference>
<proteinExistence type="predicted"/>
<dbReference type="PANTHER" id="PTHR15688">
    <property type="entry name" value="KINETOCHORE-ASSOCIATED PROTEIN 1"/>
    <property type="match status" value="1"/>
</dbReference>
<comment type="caution">
    <text evidence="3">The sequence shown here is derived from an EMBL/GenBank/DDBJ whole genome shotgun (WGS) entry which is preliminary data.</text>
</comment>
<dbReference type="OrthoDB" id="343783at2759"/>
<dbReference type="Proteomes" id="UP000018936">
    <property type="component" value="Unassembled WGS sequence"/>
</dbReference>
<dbReference type="AlphaFoldDB" id="V8NRY7"/>
<evidence type="ECO:0000313" key="3">
    <source>
        <dbReference type="EMBL" id="ETE64317.1"/>
    </source>
</evidence>
<evidence type="ECO:0000313" key="4">
    <source>
        <dbReference type="Proteomes" id="UP000018936"/>
    </source>
</evidence>
<dbReference type="GO" id="GO:0007094">
    <property type="term" value="P:mitotic spindle assembly checkpoint signaling"/>
    <property type="evidence" value="ECO:0007669"/>
    <property type="project" value="TreeGrafter"/>
</dbReference>
<dbReference type="GO" id="GO:0031267">
    <property type="term" value="F:small GTPase binding"/>
    <property type="evidence" value="ECO:0007669"/>
    <property type="project" value="TreeGrafter"/>
</dbReference>
<dbReference type="GO" id="GO:0000070">
    <property type="term" value="P:mitotic sister chromatid segregation"/>
    <property type="evidence" value="ECO:0007669"/>
    <property type="project" value="TreeGrafter"/>
</dbReference>
<dbReference type="GO" id="GO:1990423">
    <property type="term" value="C:RZZ complex"/>
    <property type="evidence" value="ECO:0007669"/>
    <property type="project" value="TreeGrafter"/>
</dbReference>
<feature type="domain" description="KNTC1 third ARM-repeats" evidence="2">
    <location>
        <begin position="167"/>
        <end position="259"/>
    </location>
</feature>
<organism evidence="3 4">
    <name type="scientific">Ophiophagus hannah</name>
    <name type="common">King cobra</name>
    <name type="synonym">Naja hannah</name>
    <dbReference type="NCBI Taxonomy" id="8665"/>
    <lineage>
        <taxon>Eukaryota</taxon>
        <taxon>Metazoa</taxon>
        <taxon>Chordata</taxon>
        <taxon>Craniata</taxon>
        <taxon>Vertebrata</taxon>
        <taxon>Euteleostomi</taxon>
        <taxon>Lepidosauria</taxon>
        <taxon>Squamata</taxon>
        <taxon>Bifurcata</taxon>
        <taxon>Unidentata</taxon>
        <taxon>Episquamata</taxon>
        <taxon>Toxicofera</taxon>
        <taxon>Serpentes</taxon>
        <taxon>Colubroidea</taxon>
        <taxon>Elapidae</taxon>
        <taxon>Elapinae</taxon>
        <taxon>Ophiophagus</taxon>
    </lineage>
</organism>
<feature type="non-terminal residue" evidence="3">
    <location>
        <position position="1"/>
    </location>
</feature>
<dbReference type="EMBL" id="AZIM01002303">
    <property type="protein sequence ID" value="ETE64317.1"/>
    <property type="molecule type" value="Genomic_DNA"/>
</dbReference>
<sequence length="633" mass="70752">MLGSNIPMVLPEGQDLPDTIYCMACQAATLCSPDLFLDILEFCKYISFACEIYAKCQMEDFGFIPQATCLDTNKDPYGDWTFEDFFTEDGAVLDTPAVLPFAYKIASSLVPLAGRELLDEGQQCCKRSPARQALGYPLRNSLVLQTGKLPLWNLPACRTVRSNKVLQDDVFNSHHVDHQLAFGYCTLLPRAVIFGKLWDIVNQTSQNYKKILAVAIVGTQLALHYEDPQEKQAFGDLVVDAEWGIELGKLGVRKQESLKAFLAKLSADLGVFVGKISFQNIFRTPSVRKKELLRTLVQHPKADPSLILKFCRTFHLGTDAPLQLYIETQFQDAGRGKGESEQGAGKEPHVLAVARAVETIPLLSSTTGLVTSLSAMLHKANMLLKHLKSYKRSSPPGDLEQQFLFDQGLRLSPAAQTRLPFHLIFFKTSQCFWKIISAEINQESFPKLLLICKVMKVSLDNLHVSALNHIFRELKPKLVAATTSGQLWPLDKRTEEIMQADESREKAQVHLRRLQGQHKKAAMEAILAAQKLNSEDHQKLLGKPTNLILKLYQHGSIAERIQNPTGRDYPDIHAAAREIAQINNLELKKIWDTLLERWLCPNVLPTGVSSASSVWLARCSEVVPRTAPSGLLD</sequence>
<accession>V8NRY7</accession>
<name>V8NRY7_OPHHA</name>
<dbReference type="PANTHER" id="PTHR15688:SF1">
    <property type="entry name" value="KINETOCHORE-ASSOCIATED PROTEIN 1"/>
    <property type="match status" value="1"/>
</dbReference>
<protein>
    <submittedName>
        <fullName evidence="3">Kinetochore-associated protein 1</fullName>
    </submittedName>
</protein>
<dbReference type="GO" id="GO:0005737">
    <property type="term" value="C:cytoplasm"/>
    <property type="evidence" value="ECO:0007669"/>
    <property type="project" value="TreeGrafter"/>
</dbReference>